<evidence type="ECO:0000313" key="2">
    <source>
        <dbReference type="Proteomes" id="UP000298030"/>
    </source>
</evidence>
<reference evidence="1 2" key="1">
    <citation type="journal article" date="2019" name="Nat. Ecol. Evol.">
        <title>Megaphylogeny resolves global patterns of mushroom evolution.</title>
        <authorList>
            <person name="Varga T."/>
            <person name="Krizsan K."/>
            <person name="Foldi C."/>
            <person name="Dima B."/>
            <person name="Sanchez-Garcia M."/>
            <person name="Sanchez-Ramirez S."/>
            <person name="Szollosi G.J."/>
            <person name="Szarkandi J.G."/>
            <person name="Papp V."/>
            <person name="Albert L."/>
            <person name="Andreopoulos W."/>
            <person name="Angelini C."/>
            <person name="Antonin V."/>
            <person name="Barry K.W."/>
            <person name="Bougher N.L."/>
            <person name="Buchanan P."/>
            <person name="Buyck B."/>
            <person name="Bense V."/>
            <person name="Catcheside P."/>
            <person name="Chovatia M."/>
            <person name="Cooper J."/>
            <person name="Damon W."/>
            <person name="Desjardin D."/>
            <person name="Finy P."/>
            <person name="Geml J."/>
            <person name="Haridas S."/>
            <person name="Hughes K."/>
            <person name="Justo A."/>
            <person name="Karasinski D."/>
            <person name="Kautmanova I."/>
            <person name="Kiss B."/>
            <person name="Kocsube S."/>
            <person name="Kotiranta H."/>
            <person name="LaButti K.M."/>
            <person name="Lechner B.E."/>
            <person name="Liimatainen K."/>
            <person name="Lipzen A."/>
            <person name="Lukacs Z."/>
            <person name="Mihaltcheva S."/>
            <person name="Morgado L.N."/>
            <person name="Niskanen T."/>
            <person name="Noordeloos M.E."/>
            <person name="Ohm R.A."/>
            <person name="Ortiz-Santana B."/>
            <person name="Ovrebo C."/>
            <person name="Racz N."/>
            <person name="Riley R."/>
            <person name="Savchenko A."/>
            <person name="Shiryaev A."/>
            <person name="Soop K."/>
            <person name="Spirin V."/>
            <person name="Szebenyi C."/>
            <person name="Tomsovsky M."/>
            <person name="Tulloss R.E."/>
            <person name="Uehling J."/>
            <person name="Grigoriev I.V."/>
            <person name="Vagvolgyi C."/>
            <person name="Papp T."/>
            <person name="Martin F.M."/>
            <person name="Miettinen O."/>
            <person name="Hibbett D.S."/>
            <person name="Nagy L.G."/>
        </authorList>
    </citation>
    <scope>NUCLEOTIDE SEQUENCE [LARGE SCALE GENOMIC DNA]</scope>
    <source>
        <strain evidence="1 2">FP101781</strain>
    </source>
</reference>
<gene>
    <name evidence="1" type="ORF">FA13DRAFT_382638</name>
</gene>
<dbReference type="AlphaFoldDB" id="A0A4Y7SCU7"/>
<proteinExistence type="predicted"/>
<accession>A0A4Y7SCU7</accession>
<organism evidence="1 2">
    <name type="scientific">Coprinellus micaceus</name>
    <name type="common">Glistening ink-cap mushroom</name>
    <name type="synonym">Coprinus micaceus</name>
    <dbReference type="NCBI Taxonomy" id="71717"/>
    <lineage>
        <taxon>Eukaryota</taxon>
        <taxon>Fungi</taxon>
        <taxon>Dikarya</taxon>
        <taxon>Basidiomycota</taxon>
        <taxon>Agaricomycotina</taxon>
        <taxon>Agaricomycetes</taxon>
        <taxon>Agaricomycetidae</taxon>
        <taxon>Agaricales</taxon>
        <taxon>Agaricineae</taxon>
        <taxon>Psathyrellaceae</taxon>
        <taxon>Coprinellus</taxon>
    </lineage>
</organism>
<evidence type="ECO:0000313" key="1">
    <source>
        <dbReference type="EMBL" id="TEB19293.1"/>
    </source>
</evidence>
<dbReference type="EMBL" id="QPFP01000199">
    <property type="protein sequence ID" value="TEB19293.1"/>
    <property type="molecule type" value="Genomic_DNA"/>
</dbReference>
<sequence>MKAPKRSSTESVHAHARVYQVIYGNDAPVTVVPERSTFNARRNNVHRVEAGKEVHLQALKLTIWVGLSRIL</sequence>
<protein>
    <submittedName>
        <fullName evidence="1">Uncharacterized protein</fullName>
    </submittedName>
</protein>
<comment type="caution">
    <text evidence="1">The sequence shown here is derived from an EMBL/GenBank/DDBJ whole genome shotgun (WGS) entry which is preliminary data.</text>
</comment>
<dbReference type="Proteomes" id="UP000298030">
    <property type="component" value="Unassembled WGS sequence"/>
</dbReference>
<keyword evidence="2" id="KW-1185">Reference proteome</keyword>
<name>A0A4Y7SCU7_COPMI</name>